<protein>
    <submittedName>
        <fullName evidence="2 3">Uncharacterized protein</fullName>
    </submittedName>
</protein>
<feature type="region of interest" description="Disordered" evidence="1">
    <location>
        <begin position="180"/>
        <end position="201"/>
    </location>
</feature>
<feature type="compositionally biased region" description="Polar residues" evidence="1">
    <location>
        <begin position="83"/>
        <end position="92"/>
    </location>
</feature>
<evidence type="ECO:0000313" key="3">
    <source>
        <dbReference type="EnsemblFungi" id="PTTG_00045-t43_1-p1"/>
    </source>
</evidence>
<dbReference type="Proteomes" id="UP000005240">
    <property type="component" value="Unassembled WGS sequence"/>
</dbReference>
<feature type="region of interest" description="Disordered" evidence="1">
    <location>
        <begin position="399"/>
        <end position="456"/>
    </location>
</feature>
<name>A0A0C4EH29_PUCT1</name>
<evidence type="ECO:0000313" key="2">
    <source>
        <dbReference type="EMBL" id="OAV90729.1"/>
    </source>
</evidence>
<reference evidence="2" key="1">
    <citation type="submission" date="2009-11" db="EMBL/GenBank/DDBJ databases">
        <authorList>
            <consortium name="The Broad Institute Genome Sequencing Platform"/>
            <person name="Ward D."/>
            <person name="Feldgarden M."/>
            <person name="Earl A."/>
            <person name="Young S.K."/>
            <person name="Zeng Q."/>
            <person name="Koehrsen M."/>
            <person name="Alvarado L."/>
            <person name="Berlin A."/>
            <person name="Bochicchio J."/>
            <person name="Borenstein D."/>
            <person name="Chapman S.B."/>
            <person name="Chen Z."/>
            <person name="Engels R."/>
            <person name="Freedman E."/>
            <person name="Gellesch M."/>
            <person name="Goldberg J."/>
            <person name="Griggs A."/>
            <person name="Gujja S."/>
            <person name="Heilman E."/>
            <person name="Heiman D."/>
            <person name="Hepburn T."/>
            <person name="Howarth C."/>
            <person name="Jen D."/>
            <person name="Larson L."/>
            <person name="Lewis B."/>
            <person name="Mehta T."/>
            <person name="Park D."/>
            <person name="Pearson M."/>
            <person name="Roberts A."/>
            <person name="Saif S."/>
            <person name="Shea T."/>
            <person name="Shenoy N."/>
            <person name="Sisk P."/>
            <person name="Stolte C."/>
            <person name="Sykes S."/>
            <person name="Thomson T."/>
            <person name="Walk T."/>
            <person name="White J."/>
            <person name="Yandava C."/>
            <person name="Izard J."/>
            <person name="Baranova O.V."/>
            <person name="Blanton J.M."/>
            <person name="Tanner A.C."/>
            <person name="Dewhirst F.E."/>
            <person name="Haas B."/>
            <person name="Nusbaum C."/>
            <person name="Birren B."/>
        </authorList>
    </citation>
    <scope>NUCLEOTIDE SEQUENCE [LARGE SCALE GENOMIC DNA]</scope>
    <source>
        <strain evidence="2">1-1 BBBD Race 1</strain>
    </source>
</reference>
<evidence type="ECO:0000313" key="4">
    <source>
        <dbReference type="Proteomes" id="UP000005240"/>
    </source>
</evidence>
<dbReference type="EMBL" id="ADAS02000095">
    <property type="protein sequence ID" value="OAV90729.1"/>
    <property type="molecule type" value="Genomic_DNA"/>
</dbReference>
<sequence>MPTPAVMRLMGKQQEGPIRHSAPGAQTVHDSAARPHPSDHHPSLQSPALHLAPASNVIPPGAPLLPYPQLPSSFSSPAPPATHTGSKSRSVDLSAQSAHFSLASASRPSAHLLSKASISNPIIKPASIPQDPIAPPFLANRTASDTLPLSHLTYLPVNYAQKFKSAPKLTALEFIKSDRRHSPSYNPMKPSGHDTSKASSGDVLHWDGRGLQPADTILVDPAQTHKTPPLRPSAVASQLPTTQTTAEKSTMSFFKRPIRMMREKKGPPAPLMVIGDPLSIKPIEIIKPPPPSPPLIRPSKVPNSRTHSDTSKPSTDPTSVPLTQKAPSSSSTGSKLNSLLNAAARSIRTGDSRLLETFTAALSPRFVPESDKMPPPIQPWSRKPQAYAANSLKRIPVPAYHTSETDSQSPISPRLTRTTSYERPKTATKHSRTSSMPFSQAPPALQHANPLQGPHIPSQEQIEDQIETVEKLPEAEEVKQSAYIPADSTVNIQIHPTLVLEDDSEPLGITSPSPLEPDPSGRKQELYVTGARAHRSSSNLSYDDFREMVSRAMGSPLTVNHTISHRNSCLSQKSSALSHSPLRHVNDVAHERVPARDSLAELVTNANKSAPGFLQRASSCSIQEAKRESFQNMPLPALPTLLSSRESDSNSSPGLNVEGAKPTATLENIKKQPRPWTMAIPGSFDHRQDLQKLLPDLAPSLRKKTLVQGTTLQHALTLTASNPKSSFPKRKIRHSYPLRLVSSGSPLERVSNALCFPDSPGQTGKPLHFKLRTSGEFEYRHNATSRLTPSLTSPCPNLMFGFRGEVYEVDKCEKPLDNRQSVKSSFDYDQDSAVKSSLDYQSPDPTLPPGFVDEKQTSTSVGQDIAAQSPTIEAFPGRGATAVDKAINDQNATDMLPRIDMEPDELGQSIELKEICLIGGGNADDAKENLRASGYFAQEILIEPPSPRLSERNVSTEHLMENLSMDRGSSEEESFRLPDESHNFELGSEPKIINPETSLEMAASILGQPVPAVSKQIWKGFERLHSLTEGRFMESEGKDLREVLGRLFEPGSQSGNTTTEVAVQTDPVAFAQRNDHFVLQPPCIIRRSSTRRVADALKKLAQRREQTESLSKENLPLNLTRHSFQSERSFVSASRGSVSSLQECMKSSQHDTPRTSGSTRTPWSERRPAGLAELAELRRFSSTRSRTPHSIHLSHFSPLRQATGESHLSLRSHSSPLTTSPLLTESVLDALDNALRAEETFQREKQHLQSVARRQSQTIESLLLDKEVLSLEVARLTGLVELLTRDHNLLNERIDKAEEAFDKIPSSKAQASRSHSPDETACYSTAATGEGILHKAEKLNLAHKQRQDTEKEERSFKSNGILTETDDGVMAGDSEDSEDNIEDDRDSLCDPEQGSMIQHVLCTSPRSPFGLLNSHKNQSPIPGSYPLLPTVPAV</sequence>
<feature type="compositionally biased region" description="Polar residues" evidence="1">
    <location>
        <begin position="405"/>
        <end position="419"/>
    </location>
</feature>
<feature type="region of interest" description="Disordered" evidence="1">
    <location>
        <begin position="68"/>
        <end position="92"/>
    </location>
</feature>
<feature type="compositionally biased region" description="Basic and acidic residues" evidence="1">
    <location>
        <begin position="31"/>
        <end position="42"/>
    </location>
</feature>
<feature type="region of interest" description="Disordered" evidence="1">
    <location>
        <begin position="1"/>
        <end position="47"/>
    </location>
</feature>
<feature type="region of interest" description="Disordered" evidence="1">
    <location>
        <begin position="834"/>
        <end position="858"/>
    </location>
</feature>
<feature type="region of interest" description="Disordered" evidence="1">
    <location>
        <begin position="643"/>
        <end position="664"/>
    </location>
</feature>
<gene>
    <name evidence="2" type="ORF">PTTG_00045</name>
</gene>
<feature type="region of interest" description="Disordered" evidence="1">
    <location>
        <begin position="226"/>
        <end position="249"/>
    </location>
</feature>
<feature type="region of interest" description="Disordered" evidence="1">
    <location>
        <begin position="284"/>
        <end position="335"/>
    </location>
</feature>
<reference evidence="3" key="4">
    <citation type="submission" date="2025-05" db="UniProtKB">
        <authorList>
            <consortium name="EnsemblFungi"/>
        </authorList>
    </citation>
    <scope>IDENTIFICATION</scope>
    <source>
        <strain evidence="3">isolate 1-1 / race 1 (BBBD)</strain>
    </source>
</reference>
<feature type="compositionally biased region" description="Acidic residues" evidence="1">
    <location>
        <begin position="1373"/>
        <end position="1385"/>
    </location>
</feature>
<accession>A0A0C4EH29</accession>
<dbReference type="OrthoDB" id="2505636at2759"/>
<feature type="compositionally biased region" description="Polar residues" evidence="1">
    <location>
        <begin position="235"/>
        <end position="249"/>
    </location>
</feature>
<feature type="region of interest" description="Disordered" evidence="1">
    <location>
        <begin position="1141"/>
        <end position="1165"/>
    </location>
</feature>
<feature type="compositionally biased region" description="Pro residues" evidence="1">
    <location>
        <begin position="287"/>
        <end position="296"/>
    </location>
</feature>
<evidence type="ECO:0000256" key="1">
    <source>
        <dbReference type="SAM" id="MobiDB-lite"/>
    </source>
</evidence>
<reference evidence="2" key="2">
    <citation type="submission" date="2016-05" db="EMBL/GenBank/DDBJ databases">
        <title>Comparative analysis highlights variable genome content of wheat rusts and divergence of the mating loci.</title>
        <authorList>
            <person name="Cuomo C.A."/>
            <person name="Bakkeren G."/>
            <person name="Szabo L."/>
            <person name="Khalil H."/>
            <person name="Joly D."/>
            <person name="Goldberg J."/>
            <person name="Young S."/>
            <person name="Zeng Q."/>
            <person name="Fellers J."/>
        </authorList>
    </citation>
    <scope>NUCLEOTIDE SEQUENCE [LARGE SCALE GENOMIC DNA]</scope>
    <source>
        <strain evidence="2">1-1 BBBD Race 1</strain>
    </source>
</reference>
<feature type="region of interest" description="Disordered" evidence="1">
    <location>
        <begin position="1301"/>
        <end position="1321"/>
    </location>
</feature>
<feature type="region of interest" description="Disordered" evidence="1">
    <location>
        <begin position="503"/>
        <end position="523"/>
    </location>
</feature>
<feature type="region of interest" description="Disordered" evidence="1">
    <location>
        <begin position="1343"/>
        <end position="1386"/>
    </location>
</feature>
<dbReference type="EnsemblFungi" id="PTTG_00045-t43_1">
    <property type="protein sequence ID" value="PTTG_00045-t43_1-p1"/>
    <property type="gene ID" value="PTTG_00045"/>
</dbReference>
<dbReference type="VEuPathDB" id="FungiDB:PTTG_00045"/>
<feature type="compositionally biased region" description="Basic and acidic residues" evidence="1">
    <location>
        <begin position="1343"/>
        <end position="1356"/>
    </location>
</feature>
<organism evidence="2">
    <name type="scientific">Puccinia triticina (isolate 1-1 / race 1 (BBBD))</name>
    <name type="common">Brown leaf rust fungus</name>
    <dbReference type="NCBI Taxonomy" id="630390"/>
    <lineage>
        <taxon>Eukaryota</taxon>
        <taxon>Fungi</taxon>
        <taxon>Dikarya</taxon>
        <taxon>Basidiomycota</taxon>
        <taxon>Pucciniomycotina</taxon>
        <taxon>Pucciniomycetes</taxon>
        <taxon>Pucciniales</taxon>
        <taxon>Pucciniaceae</taxon>
        <taxon>Puccinia</taxon>
    </lineage>
</organism>
<proteinExistence type="predicted"/>
<reference evidence="3 4" key="3">
    <citation type="journal article" date="2017" name="G3 (Bethesda)">
        <title>Comparative analysis highlights variable genome content of wheat rusts and divergence of the mating loci.</title>
        <authorList>
            <person name="Cuomo C.A."/>
            <person name="Bakkeren G."/>
            <person name="Khalil H.B."/>
            <person name="Panwar V."/>
            <person name="Joly D."/>
            <person name="Linning R."/>
            <person name="Sakthikumar S."/>
            <person name="Song X."/>
            <person name="Adiconis X."/>
            <person name="Fan L."/>
            <person name="Goldberg J.M."/>
            <person name="Levin J.Z."/>
            <person name="Young S."/>
            <person name="Zeng Q."/>
            <person name="Anikster Y."/>
            <person name="Bruce M."/>
            <person name="Wang M."/>
            <person name="Yin C."/>
            <person name="McCallum B."/>
            <person name="Szabo L.J."/>
            <person name="Hulbert S."/>
            <person name="Chen X."/>
            <person name="Fellers J.P."/>
        </authorList>
    </citation>
    <scope>NUCLEOTIDE SEQUENCE</scope>
    <source>
        <strain evidence="4">Isolate 1-1 / race 1 (BBBD)</strain>
        <strain evidence="3">isolate 1-1 / race 1 (BBBD)</strain>
    </source>
</reference>
<feature type="compositionally biased region" description="Polar residues" evidence="1">
    <location>
        <begin position="834"/>
        <end position="844"/>
    </location>
</feature>
<keyword evidence="4" id="KW-1185">Reference proteome</keyword>